<dbReference type="PANTHER" id="PTHR11049:SF24">
    <property type="entry name" value="CYTOSOLIC ACYL COENZYME A THIOESTER HYDROLASE"/>
    <property type="match status" value="1"/>
</dbReference>
<accession>A0A3D8Q2V9</accession>
<dbReference type="RefSeq" id="WP_115771343.1">
    <property type="nucleotide sequence ID" value="NZ_PIOC01000001.1"/>
</dbReference>
<evidence type="ECO:0000259" key="4">
    <source>
        <dbReference type="PROSITE" id="PS51770"/>
    </source>
</evidence>
<dbReference type="GO" id="GO:0009062">
    <property type="term" value="P:fatty acid catabolic process"/>
    <property type="evidence" value="ECO:0007669"/>
    <property type="project" value="TreeGrafter"/>
</dbReference>
<organism evidence="5 6">
    <name type="scientific">Oceanobacillus arenosus</name>
    <dbReference type="NCBI Taxonomy" id="1229153"/>
    <lineage>
        <taxon>Bacteria</taxon>
        <taxon>Bacillati</taxon>
        <taxon>Bacillota</taxon>
        <taxon>Bacilli</taxon>
        <taxon>Bacillales</taxon>
        <taxon>Bacillaceae</taxon>
        <taxon>Oceanobacillus</taxon>
    </lineage>
</organism>
<dbReference type="InterPro" id="IPR006683">
    <property type="entry name" value="Thioestr_dom"/>
</dbReference>
<keyword evidence="2 3" id="KW-0378">Hydrolase</keyword>
<evidence type="ECO:0000256" key="1">
    <source>
        <dbReference type="ARBA" id="ARBA00010458"/>
    </source>
</evidence>
<dbReference type="OrthoDB" id="9791628at2"/>
<dbReference type="GO" id="GO:0005829">
    <property type="term" value="C:cytosol"/>
    <property type="evidence" value="ECO:0007669"/>
    <property type="project" value="TreeGrafter"/>
</dbReference>
<dbReference type="InterPro" id="IPR029069">
    <property type="entry name" value="HotDog_dom_sf"/>
</dbReference>
<sequence length="173" mass="19274">MEPKSCANSLAVKTTQVFPPDTNIHGTLFGGRLLAHIDDVASIAAIKHARQPVVTASTDSVDFLAPVKVGHSITIEAFVTWTHRTSMEVFAKVITENLLTEEKRVCNTAFLTFVAIDENGKPVPVPPVYPETELEKMLYESGPDRAQQRRDRKNRSKELANELGADFLWKKEK</sequence>
<dbReference type="GO" id="GO:0052816">
    <property type="term" value="F:long-chain fatty acyl-CoA hydrolase activity"/>
    <property type="evidence" value="ECO:0007669"/>
    <property type="project" value="TreeGrafter"/>
</dbReference>
<dbReference type="Pfam" id="PF03061">
    <property type="entry name" value="4HBT"/>
    <property type="match status" value="1"/>
</dbReference>
<dbReference type="PROSITE" id="PS51770">
    <property type="entry name" value="HOTDOG_ACOT"/>
    <property type="match status" value="1"/>
</dbReference>
<dbReference type="GO" id="GO:0006637">
    <property type="term" value="P:acyl-CoA metabolic process"/>
    <property type="evidence" value="ECO:0007669"/>
    <property type="project" value="TreeGrafter"/>
</dbReference>
<dbReference type="SUPFAM" id="SSF54637">
    <property type="entry name" value="Thioesterase/thiol ester dehydrase-isomerase"/>
    <property type="match status" value="1"/>
</dbReference>
<name>A0A3D8Q2V9_9BACI</name>
<gene>
    <name evidence="5" type="ORF">CWR48_01125</name>
</gene>
<dbReference type="InterPro" id="IPR033120">
    <property type="entry name" value="HOTDOG_ACOT"/>
</dbReference>
<evidence type="ECO:0000256" key="2">
    <source>
        <dbReference type="ARBA" id="ARBA00022801"/>
    </source>
</evidence>
<evidence type="ECO:0000256" key="3">
    <source>
        <dbReference type="PROSITE-ProRule" id="PRU01106"/>
    </source>
</evidence>
<protein>
    <submittedName>
        <fullName evidence="5">Acyl-CoA thioesterase</fullName>
    </submittedName>
</protein>
<comment type="caution">
    <text evidence="5">The sequence shown here is derived from an EMBL/GenBank/DDBJ whole genome shotgun (WGS) entry which is preliminary data.</text>
</comment>
<dbReference type="Proteomes" id="UP000257143">
    <property type="component" value="Unassembled WGS sequence"/>
</dbReference>
<dbReference type="EMBL" id="PIOC01000001">
    <property type="protein sequence ID" value="RDW22482.1"/>
    <property type="molecule type" value="Genomic_DNA"/>
</dbReference>
<proteinExistence type="inferred from homology"/>
<dbReference type="Gene3D" id="3.10.129.10">
    <property type="entry name" value="Hotdog Thioesterase"/>
    <property type="match status" value="1"/>
</dbReference>
<dbReference type="AlphaFoldDB" id="A0A3D8Q2V9"/>
<feature type="domain" description="HotDog ACOT-type" evidence="4">
    <location>
        <begin position="7"/>
        <end position="119"/>
    </location>
</feature>
<evidence type="ECO:0000313" key="6">
    <source>
        <dbReference type="Proteomes" id="UP000257143"/>
    </source>
</evidence>
<dbReference type="PANTHER" id="PTHR11049">
    <property type="entry name" value="ACYL COENZYME A THIOESTER HYDROLASE"/>
    <property type="match status" value="1"/>
</dbReference>
<reference evidence="6" key="1">
    <citation type="submission" date="2017-11" db="EMBL/GenBank/DDBJ databases">
        <authorList>
            <person name="Zhu W."/>
        </authorList>
    </citation>
    <scope>NUCLEOTIDE SEQUENCE [LARGE SCALE GENOMIC DNA]</scope>
    <source>
        <strain evidence="6">CAU 1183</strain>
    </source>
</reference>
<comment type="similarity">
    <text evidence="1">Belongs to the acyl coenzyme A hydrolase family.</text>
</comment>
<dbReference type="InterPro" id="IPR040170">
    <property type="entry name" value="Cytosol_ACT"/>
</dbReference>
<evidence type="ECO:0000313" key="5">
    <source>
        <dbReference type="EMBL" id="RDW22482.1"/>
    </source>
</evidence>
<dbReference type="CDD" id="cd03442">
    <property type="entry name" value="BFIT_BACH"/>
    <property type="match status" value="1"/>
</dbReference>
<keyword evidence="6" id="KW-1185">Reference proteome</keyword>